<evidence type="ECO:0000256" key="9">
    <source>
        <dbReference type="ARBA" id="ARBA00022701"/>
    </source>
</evidence>
<dbReference type="GO" id="GO:0008608">
    <property type="term" value="P:attachment of spindle microtubules to kinetochore"/>
    <property type="evidence" value="ECO:0007669"/>
    <property type="project" value="TreeGrafter"/>
</dbReference>
<proteinExistence type="inferred from homology"/>
<dbReference type="KEGG" id="spaa:SPAPADRAFT_136006"/>
<dbReference type="GO" id="GO:0051301">
    <property type="term" value="P:cell division"/>
    <property type="evidence" value="ECO:0007669"/>
    <property type="project" value="UniProtKB-KW"/>
</dbReference>
<dbReference type="PANTHER" id="PTHR28036">
    <property type="entry name" value="DASH COMPLEX SUBUNIT DAD2"/>
    <property type="match status" value="1"/>
</dbReference>
<evidence type="ECO:0000256" key="12">
    <source>
        <dbReference type="ARBA" id="ARBA00022838"/>
    </source>
</evidence>
<dbReference type="GO" id="GO:0044732">
    <property type="term" value="C:mitotic spindle pole body"/>
    <property type="evidence" value="ECO:0007669"/>
    <property type="project" value="TreeGrafter"/>
</dbReference>
<name>G3ALR4_SPAPN</name>
<evidence type="ECO:0000256" key="5">
    <source>
        <dbReference type="ARBA" id="ARBA00020260"/>
    </source>
</evidence>
<keyword evidence="20" id="KW-1185">Reference proteome</keyword>
<dbReference type="InterPro" id="IPR013963">
    <property type="entry name" value="DASH_Dad2"/>
</dbReference>
<dbReference type="GeneID" id="18869937"/>
<organism evidence="20">
    <name type="scientific">Spathaspora passalidarum (strain NRRL Y-27907 / 11-Y1)</name>
    <dbReference type="NCBI Taxonomy" id="619300"/>
    <lineage>
        <taxon>Eukaryota</taxon>
        <taxon>Fungi</taxon>
        <taxon>Dikarya</taxon>
        <taxon>Ascomycota</taxon>
        <taxon>Saccharomycotina</taxon>
        <taxon>Pichiomycetes</taxon>
        <taxon>Debaryomycetaceae</taxon>
        <taxon>Spathaspora</taxon>
    </lineage>
</organism>
<evidence type="ECO:0000256" key="4">
    <source>
        <dbReference type="ARBA" id="ARBA00005501"/>
    </source>
</evidence>
<dbReference type="Pfam" id="PF08654">
    <property type="entry name" value="DASH_Dad2"/>
    <property type="match status" value="1"/>
</dbReference>
<keyword evidence="11" id="KW-0159">Chromosome partition</keyword>
<dbReference type="GO" id="GO:0005874">
    <property type="term" value="C:microtubule"/>
    <property type="evidence" value="ECO:0007669"/>
    <property type="project" value="UniProtKB-KW"/>
</dbReference>
<accession>G3ALR4</accession>
<evidence type="ECO:0000256" key="8">
    <source>
        <dbReference type="ARBA" id="ARBA00022618"/>
    </source>
</evidence>
<dbReference type="GO" id="GO:0042729">
    <property type="term" value="C:DASH complex"/>
    <property type="evidence" value="ECO:0007669"/>
    <property type="project" value="InterPro"/>
</dbReference>
<keyword evidence="14" id="KW-0539">Nucleus</keyword>
<dbReference type="AlphaFoldDB" id="G3ALR4"/>
<dbReference type="FunCoup" id="G3ALR4">
    <property type="interactions" value="25"/>
</dbReference>
<evidence type="ECO:0000256" key="16">
    <source>
        <dbReference type="ARBA" id="ARBA00023328"/>
    </source>
</evidence>
<keyword evidence="12" id="KW-0995">Kinetochore</keyword>
<evidence type="ECO:0000313" key="20">
    <source>
        <dbReference type="Proteomes" id="UP000000709"/>
    </source>
</evidence>
<dbReference type="STRING" id="619300.G3ALR4"/>
<dbReference type="GO" id="GO:0000278">
    <property type="term" value="P:mitotic cell cycle"/>
    <property type="evidence" value="ECO:0007669"/>
    <property type="project" value="InterPro"/>
</dbReference>
<comment type="similarity">
    <text evidence="4">Belongs to the DASH complex DAD2 family.</text>
</comment>
<gene>
    <name evidence="19" type="ORF">SPAPADRAFT_136006</name>
</gene>
<keyword evidence="6" id="KW-0158">Chromosome</keyword>
<evidence type="ECO:0000256" key="15">
    <source>
        <dbReference type="ARBA" id="ARBA00023306"/>
    </source>
</evidence>
<evidence type="ECO:0000256" key="7">
    <source>
        <dbReference type="ARBA" id="ARBA00022490"/>
    </source>
</evidence>
<keyword evidence="8" id="KW-0132">Cell division</keyword>
<keyword evidence="13" id="KW-0206">Cytoskeleton</keyword>
<evidence type="ECO:0000256" key="18">
    <source>
        <dbReference type="SAM" id="MobiDB-lite"/>
    </source>
</evidence>
<dbReference type="RefSeq" id="XP_007374822.1">
    <property type="nucleotide sequence ID" value="XM_007374760.1"/>
</dbReference>
<dbReference type="eggNOG" id="ENOG502SG7I">
    <property type="taxonomic scope" value="Eukaryota"/>
</dbReference>
<evidence type="ECO:0000256" key="13">
    <source>
        <dbReference type="ARBA" id="ARBA00023212"/>
    </source>
</evidence>
<evidence type="ECO:0000256" key="11">
    <source>
        <dbReference type="ARBA" id="ARBA00022829"/>
    </source>
</evidence>
<keyword evidence="9" id="KW-0493">Microtubule</keyword>
<evidence type="ECO:0000256" key="2">
    <source>
        <dbReference type="ARBA" id="ARBA00004186"/>
    </source>
</evidence>
<dbReference type="PANTHER" id="PTHR28036:SF1">
    <property type="entry name" value="DASH COMPLEX SUBUNIT DAD2"/>
    <property type="match status" value="1"/>
</dbReference>
<evidence type="ECO:0000256" key="17">
    <source>
        <dbReference type="ARBA" id="ARBA00030568"/>
    </source>
</evidence>
<evidence type="ECO:0000256" key="1">
    <source>
        <dbReference type="ARBA" id="ARBA00004123"/>
    </source>
</evidence>
<keyword evidence="15" id="KW-0131">Cell cycle</keyword>
<feature type="region of interest" description="Disordered" evidence="18">
    <location>
        <begin position="98"/>
        <end position="133"/>
    </location>
</feature>
<dbReference type="HOGENOM" id="CLU_138063_2_0_1"/>
<dbReference type="GO" id="GO:1990023">
    <property type="term" value="C:mitotic spindle midzone"/>
    <property type="evidence" value="ECO:0007669"/>
    <property type="project" value="TreeGrafter"/>
</dbReference>
<evidence type="ECO:0000256" key="6">
    <source>
        <dbReference type="ARBA" id="ARBA00022454"/>
    </source>
</evidence>
<evidence type="ECO:0000256" key="10">
    <source>
        <dbReference type="ARBA" id="ARBA00022776"/>
    </source>
</evidence>
<dbReference type="InParanoid" id="G3ALR4"/>
<evidence type="ECO:0000256" key="3">
    <source>
        <dbReference type="ARBA" id="ARBA00004629"/>
    </source>
</evidence>
<sequence>MTNKEVYRKLIEAKKQKLAQYREFESLVTHLANYTTNIGEQLDQMTTGAQGVKEIVENWELVLQSISLASSGLTKYGIQDIEQGKAAPEPLVRVRLLTDEEIQEGQNNDQKEEQEEGELDKEDQVNDSGEENA</sequence>
<evidence type="ECO:0000313" key="19">
    <source>
        <dbReference type="EMBL" id="EGW33307.1"/>
    </source>
</evidence>
<dbReference type="EMBL" id="GL996501">
    <property type="protein sequence ID" value="EGW33307.1"/>
    <property type="molecule type" value="Genomic_DNA"/>
</dbReference>
<dbReference type="Proteomes" id="UP000000709">
    <property type="component" value="Unassembled WGS sequence"/>
</dbReference>
<dbReference type="OMA" id="QAINMAS"/>
<keyword evidence="7" id="KW-0963">Cytoplasm</keyword>
<comment type="subcellular location">
    <subcellularLocation>
        <location evidence="3">Chromosome</location>
        <location evidence="3">Centromere</location>
        <location evidence="3">Kinetochore</location>
    </subcellularLocation>
    <subcellularLocation>
        <location evidence="2">Cytoplasm</location>
        <location evidence="2">Cytoskeleton</location>
        <location evidence="2">Spindle</location>
    </subcellularLocation>
    <subcellularLocation>
        <location evidence="1">Nucleus</location>
    </subcellularLocation>
</comment>
<dbReference type="OrthoDB" id="3230169at2759"/>
<reference evidence="19 20" key="1">
    <citation type="journal article" date="2011" name="Proc. Natl. Acad. Sci. U.S.A.">
        <title>Comparative genomics of xylose-fermenting fungi for enhanced biofuel production.</title>
        <authorList>
            <person name="Wohlbach D.J."/>
            <person name="Kuo A."/>
            <person name="Sato T.K."/>
            <person name="Potts K.M."/>
            <person name="Salamov A.A."/>
            <person name="LaButti K.M."/>
            <person name="Sun H."/>
            <person name="Clum A."/>
            <person name="Pangilinan J.L."/>
            <person name="Lindquist E.A."/>
            <person name="Lucas S."/>
            <person name="Lapidus A."/>
            <person name="Jin M."/>
            <person name="Gunawan C."/>
            <person name="Balan V."/>
            <person name="Dale B.E."/>
            <person name="Jeffries T.W."/>
            <person name="Zinkel R."/>
            <person name="Barry K.W."/>
            <person name="Grigoriev I.V."/>
            <person name="Gasch A.P."/>
        </authorList>
    </citation>
    <scope>NUCLEOTIDE SEQUENCE [LARGE SCALE GENOMIC DNA]</scope>
    <source>
        <strain evidence="20">NRRL Y-27907 / 11-Y1</strain>
    </source>
</reference>
<evidence type="ECO:0000256" key="14">
    <source>
        <dbReference type="ARBA" id="ARBA00023242"/>
    </source>
</evidence>
<keyword evidence="10" id="KW-0498">Mitosis</keyword>
<keyword evidence="16" id="KW-0137">Centromere</keyword>
<feature type="compositionally biased region" description="Acidic residues" evidence="18">
    <location>
        <begin position="112"/>
        <end position="121"/>
    </location>
</feature>
<protein>
    <recommendedName>
        <fullName evidence="5">DASH complex subunit DAD2</fullName>
    </recommendedName>
    <alternativeName>
        <fullName evidence="17">Outer kinetochore protein DAD2</fullName>
    </alternativeName>
</protein>